<dbReference type="EMBL" id="BTGU01000447">
    <property type="protein sequence ID" value="GMN67410.1"/>
    <property type="molecule type" value="Genomic_DNA"/>
</dbReference>
<accession>A0AA88E4F4</accession>
<dbReference type="Proteomes" id="UP001187192">
    <property type="component" value="Unassembled WGS sequence"/>
</dbReference>
<keyword evidence="2" id="KW-1185">Reference proteome</keyword>
<protein>
    <submittedName>
        <fullName evidence="1">Uncharacterized protein</fullName>
    </submittedName>
</protein>
<sequence>MPYRDPEIYNDMYLRRYFSYVADCHAYLNKSMGHYCQRFQDTMLPYIPRDIGSPELQALHLLREGLLSEVKQFVPAPMMEITLENMIDAIMEAEIIAYMLQAATPEDDYLLVPVDDAGIGEPVFQGDDDDMDPADFWADLEENPEDLPVIIVASDDEEDIEEEPEELEE</sequence>
<evidence type="ECO:0000313" key="2">
    <source>
        <dbReference type="Proteomes" id="UP001187192"/>
    </source>
</evidence>
<name>A0AA88E4F4_FICCA</name>
<reference evidence="1" key="1">
    <citation type="submission" date="2023-07" db="EMBL/GenBank/DDBJ databases">
        <title>draft genome sequence of fig (Ficus carica).</title>
        <authorList>
            <person name="Takahashi T."/>
            <person name="Nishimura K."/>
        </authorList>
    </citation>
    <scope>NUCLEOTIDE SEQUENCE</scope>
</reference>
<evidence type="ECO:0000313" key="1">
    <source>
        <dbReference type="EMBL" id="GMN67410.1"/>
    </source>
</evidence>
<comment type="caution">
    <text evidence="1">The sequence shown here is derived from an EMBL/GenBank/DDBJ whole genome shotgun (WGS) entry which is preliminary data.</text>
</comment>
<gene>
    <name evidence="1" type="ORF">TIFTF001_036474</name>
</gene>
<organism evidence="1 2">
    <name type="scientific">Ficus carica</name>
    <name type="common">Common fig</name>
    <dbReference type="NCBI Taxonomy" id="3494"/>
    <lineage>
        <taxon>Eukaryota</taxon>
        <taxon>Viridiplantae</taxon>
        <taxon>Streptophyta</taxon>
        <taxon>Embryophyta</taxon>
        <taxon>Tracheophyta</taxon>
        <taxon>Spermatophyta</taxon>
        <taxon>Magnoliopsida</taxon>
        <taxon>eudicotyledons</taxon>
        <taxon>Gunneridae</taxon>
        <taxon>Pentapetalae</taxon>
        <taxon>rosids</taxon>
        <taxon>fabids</taxon>
        <taxon>Rosales</taxon>
        <taxon>Moraceae</taxon>
        <taxon>Ficeae</taxon>
        <taxon>Ficus</taxon>
    </lineage>
</organism>
<proteinExistence type="predicted"/>
<dbReference type="AlphaFoldDB" id="A0AA88E4F4"/>